<dbReference type="Proteomes" id="UP001202402">
    <property type="component" value="Unassembled WGS sequence"/>
</dbReference>
<gene>
    <name evidence="1" type="ORF">LQE99_14120</name>
</gene>
<dbReference type="Gene3D" id="2.30.320.10">
    <property type="entry name" value="YwqG-like"/>
    <property type="match status" value="1"/>
</dbReference>
<name>A0ABS9RAR9_9FIRM</name>
<dbReference type="SUPFAM" id="SSF103032">
    <property type="entry name" value="Hypothetical protein YwqG"/>
    <property type="match status" value="1"/>
</dbReference>
<evidence type="ECO:0000313" key="1">
    <source>
        <dbReference type="EMBL" id="MCH4286258.1"/>
    </source>
</evidence>
<organism evidence="1 2">
    <name type="scientific">Amedibacillus hominis</name>
    <dbReference type="NCBI Taxonomy" id="2897776"/>
    <lineage>
        <taxon>Bacteria</taxon>
        <taxon>Bacillati</taxon>
        <taxon>Bacillota</taxon>
        <taxon>Erysipelotrichia</taxon>
        <taxon>Erysipelotrichales</taxon>
        <taxon>Erysipelotrichaceae</taxon>
        <taxon>Amedibacillus</taxon>
    </lineage>
</organism>
<accession>A0ABS9RAR9</accession>
<reference evidence="1 2" key="1">
    <citation type="submission" date="2022-02" db="EMBL/GenBank/DDBJ databases">
        <title>Genome of Erysipelotrichaceae sp. nov. NSJ-176 isolated from human feces.</title>
        <authorList>
            <person name="Abdugheni R."/>
        </authorList>
    </citation>
    <scope>NUCLEOTIDE SEQUENCE [LARGE SCALE GENOMIC DNA]</scope>
    <source>
        <strain evidence="1 2">NSJ-176</strain>
    </source>
</reference>
<evidence type="ECO:0000313" key="2">
    <source>
        <dbReference type="Proteomes" id="UP001202402"/>
    </source>
</evidence>
<proteinExistence type="predicted"/>
<dbReference type="InterPro" id="IPR035948">
    <property type="entry name" value="YwqG-like_sf"/>
</dbReference>
<protein>
    <submittedName>
        <fullName evidence="1">DUF1963 domain-containing protein</fullName>
    </submittedName>
</protein>
<sequence length="232" mass="27019">MKIEEIKNALKRKAIVFRTGGFRPTNEISESWIGKVGWKLKNEEVPKDDDHQEMLPVATVFLPDSPVCPKELSGIKLITIFVSNNLYKHLNGDDLSRWFVIRTYRSLDDLVPCCYTSKAIKPFPLSTELVENDFPTWDNGGIPDDIDQEICTLEEQGNLDYFEDIYKKNYRLHKIGGYPSFCQSGVWYGDDYPFVLQISSDFKANFNIIDSGNFYFYYNALKQDWKVYCDFY</sequence>
<dbReference type="RefSeq" id="WP_117452511.1">
    <property type="nucleotide sequence ID" value="NZ_JAKVPQ010000012.1"/>
</dbReference>
<comment type="caution">
    <text evidence="1">The sequence shown here is derived from an EMBL/GenBank/DDBJ whole genome shotgun (WGS) entry which is preliminary data.</text>
</comment>
<dbReference type="Pfam" id="PF09234">
    <property type="entry name" value="DUF1963"/>
    <property type="match status" value="1"/>
</dbReference>
<dbReference type="InterPro" id="IPR015315">
    <property type="entry name" value="DUF1963"/>
</dbReference>
<dbReference type="EMBL" id="JAKVPQ010000012">
    <property type="protein sequence ID" value="MCH4286258.1"/>
    <property type="molecule type" value="Genomic_DNA"/>
</dbReference>
<keyword evidence="2" id="KW-1185">Reference proteome</keyword>